<dbReference type="GeneID" id="90040608"/>
<dbReference type="InterPro" id="IPR007174">
    <property type="entry name" value="Las1"/>
</dbReference>
<dbReference type="Proteomes" id="UP001498771">
    <property type="component" value="Unassembled WGS sequence"/>
</dbReference>
<proteinExistence type="predicted"/>
<feature type="region of interest" description="Disordered" evidence="1">
    <location>
        <begin position="183"/>
        <end position="207"/>
    </location>
</feature>
<comment type="caution">
    <text evidence="2">The sequence shown here is derived from an EMBL/GenBank/DDBJ whole genome shotgun (WGS) entry which is preliminary data.</text>
</comment>
<dbReference type="EMBL" id="JBBJBU010000001">
    <property type="protein sequence ID" value="KAK7208247.1"/>
    <property type="molecule type" value="Genomic_DNA"/>
</dbReference>
<dbReference type="Pfam" id="PF04031">
    <property type="entry name" value="Las1"/>
    <property type="match status" value="1"/>
</dbReference>
<evidence type="ECO:0000313" key="2">
    <source>
        <dbReference type="EMBL" id="KAK7208247.1"/>
    </source>
</evidence>
<gene>
    <name evidence="2" type="ORF">BZA70DRAFT_41443</name>
</gene>
<name>A0ABR1FER5_9ASCO</name>
<dbReference type="PANTHER" id="PTHR15002:SF0">
    <property type="entry name" value="RIBOSOMAL BIOGENESIS PROTEIN LAS1L"/>
    <property type="match status" value="1"/>
</dbReference>
<reference evidence="2 3" key="1">
    <citation type="submission" date="2024-03" db="EMBL/GenBank/DDBJ databases">
        <title>Genome-scale model development and genomic sequencing of the oleaginous clade Lipomyces.</title>
        <authorList>
            <consortium name="Lawrence Berkeley National Laboratory"/>
            <person name="Czajka J.J."/>
            <person name="Han Y."/>
            <person name="Kim J."/>
            <person name="Mondo S.J."/>
            <person name="Hofstad B.A."/>
            <person name="Robles A."/>
            <person name="Haridas S."/>
            <person name="Riley R."/>
            <person name="LaButti K."/>
            <person name="Pangilinan J."/>
            <person name="Andreopoulos W."/>
            <person name="Lipzen A."/>
            <person name="Yan J."/>
            <person name="Wang M."/>
            <person name="Ng V."/>
            <person name="Grigoriev I.V."/>
            <person name="Spatafora J.W."/>
            <person name="Magnuson J.K."/>
            <person name="Baker S.E."/>
            <person name="Pomraning K.R."/>
        </authorList>
    </citation>
    <scope>NUCLEOTIDE SEQUENCE [LARGE SCALE GENOMIC DNA]</scope>
    <source>
        <strain evidence="2 3">Phaff 52-87</strain>
    </source>
</reference>
<accession>A0ABR1FER5</accession>
<dbReference type="RefSeq" id="XP_064771280.1">
    <property type="nucleotide sequence ID" value="XM_064915096.1"/>
</dbReference>
<evidence type="ECO:0000256" key="1">
    <source>
        <dbReference type="SAM" id="MobiDB-lite"/>
    </source>
</evidence>
<organism evidence="2 3">
    <name type="scientific">Myxozyma melibiosi</name>
    <dbReference type="NCBI Taxonomy" id="54550"/>
    <lineage>
        <taxon>Eukaryota</taxon>
        <taxon>Fungi</taxon>
        <taxon>Dikarya</taxon>
        <taxon>Ascomycota</taxon>
        <taxon>Saccharomycotina</taxon>
        <taxon>Lipomycetes</taxon>
        <taxon>Lipomycetales</taxon>
        <taxon>Lipomycetaceae</taxon>
        <taxon>Myxozyma</taxon>
    </lineage>
</organism>
<feature type="compositionally biased region" description="Acidic residues" evidence="1">
    <location>
        <begin position="197"/>
        <end position="207"/>
    </location>
</feature>
<sequence>MNKNNPRLVPYRDRAELVQLFRWFYEVDGDVDNRTKAISLAKAYTIRGHVPYAIECTAFLTSSSLLSSSPTPHINSFAKRLSHASAIIRFVNGFLDSQQTAQFAMPLVALAAKVDMPTSFVELRHACTHEALPALPELERAVREALEWVRIHYWEPELRRLEEVESIGSERISECLQSYAELYRPGGNRSDDGGGGEYDDEYDGDSDIDAEFEMNKSTFANPLYRQKDTFEAATAYWQTINSLTRLCALDPELFARECVGFIMRSWPLVQVGQKTGRGGRKNRKRAGVRSVSASLRSIDFFSPLLQQLPETVTTAFIKHCLELVVSSYKSSKDANQVFYPSLAHSTNQSANAETDLATISFQQFSSTSTSSKATDLTHATNWLRHILSSHSSSIIQPLTRKRKLSASHTSDNIPGFSFSFTELAGICASLSAPTPVLLEFLKLARANHSGLSEEDEGFYRMYCQQVEMLYPDSAAKTTVSAVEVNSKSNSAEPIIIDDDDAWEQQVEDIQTEVEPWSLYPGEWTPKPLGVL</sequence>
<evidence type="ECO:0000313" key="3">
    <source>
        <dbReference type="Proteomes" id="UP001498771"/>
    </source>
</evidence>
<dbReference type="PANTHER" id="PTHR15002">
    <property type="entry name" value="RIBOSOMAL BIOGENESIS PROTEIN LAS1L"/>
    <property type="match status" value="1"/>
</dbReference>
<keyword evidence="3" id="KW-1185">Reference proteome</keyword>
<protein>
    <submittedName>
        <fullName evidence="2">Las1-like-domain-containing protein</fullName>
    </submittedName>
</protein>